<dbReference type="GO" id="GO:0061343">
    <property type="term" value="P:cell adhesion involved in heart morphogenesis"/>
    <property type="evidence" value="ECO:0007669"/>
    <property type="project" value="TreeGrafter"/>
</dbReference>
<evidence type="ECO:0000259" key="1">
    <source>
        <dbReference type="PROSITE" id="PS50878"/>
    </source>
</evidence>
<dbReference type="InParanoid" id="A0A674J0D3"/>
<dbReference type="GO" id="GO:0007508">
    <property type="term" value="P:larval heart development"/>
    <property type="evidence" value="ECO:0007669"/>
    <property type="project" value="TreeGrafter"/>
</dbReference>
<dbReference type="Pfam" id="PF00078">
    <property type="entry name" value="RVT_1"/>
    <property type="match status" value="1"/>
</dbReference>
<dbReference type="Pfam" id="PF14529">
    <property type="entry name" value="Exo_endo_phos_2"/>
    <property type="match status" value="1"/>
</dbReference>
<dbReference type="InterPro" id="IPR005135">
    <property type="entry name" value="Endo/exonuclease/phosphatase"/>
</dbReference>
<dbReference type="SUPFAM" id="SSF56672">
    <property type="entry name" value="DNA/RNA polymerases"/>
    <property type="match status" value="1"/>
</dbReference>
<keyword evidence="3" id="KW-1185">Reference proteome</keyword>
<reference evidence="2" key="2">
    <citation type="submission" date="2025-09" db="UniProtKB">
        <authorList>
            <consortium name="Ensembl"/>
        </authorList>
    </citation>
    <scope>IDENTIFICATION</scope>
</reference>
<dbReference type="SUPFAM" id="SSF56219">
    <property type="entry name" value="DNase I-like"/>
    <property type="match status" value="1"/>
</dbReference>
<evidence type="ECO:0000313" key="2">
    <source>
        <dbReference type="Ensembl" id="ENSTMTP00000014655.1"/>
    </source>
</evidence>
<dbReference type="Ensembl" id="ENSTMTT00000015158.1">
    <property type="protein sequence ID" value="ENSTMTP00000014655.1"/>
    <property type="gene ID" value="ENSTMTG00000010667.1"/>
</dbReference>
<name>A0A674J0D3_9SAUR</name>
<dbReference type="PANTHER" id="PTHR33395">
    <property type="entry name" value="TRANSCRIPTASE, PUTATIVE-RELATED-RELATED"/>
    <property type="match status" value="1"/>
</dbReference>
<dbReference type="CDD" id="cd01650">
    <property type="entry name" value="RT_nLTR_like"/>
    <property type="match status" value="1"/>
</dbReference>
<sequence>MDGYKLFRKDRHGRKGEGVALYVREEYDCSELRYETAEKPESLWIKLRSVSNKGDVVVGVCYRPPDQGDEVDEAFFWQLAEVARSQALVLMGDFNHPDICWESNTAVHRQSRKFLGSVGDNFLVQVLEEPTRGRAFLDLLLTNREELVGEAKVDGNLGGSDHEMVEFRILTQGRKESSRIRTLDFRKADFDSLREQMGRIPWENNMKGKGVQERWLYFKESLLRLQEQAIPMCRKNSKYGRRPAWLNSEILADLKRKKEAYKKWKIGQMTREEYKNIAQACRSEIRKAKSHLELQLARDVKSNKKDFFRYVSNKKKVKESVGPLLNEGGNLVTEDVEKANVLNDFFASVFTNKVSSQTAALGSTIWGEGDQPSVEKEVVRDYLEKLDVHKSMGPDALHPRVLKELADEIAEPLAIIFENSWRSWGGPKANVVPIFKKGKKKDPGNYRPVSLTSVPGKIMEQVLKESIMKHLEERKVIRNSQHGFTKGKSCLTNLIAFYDEITGSVDEGKAVDVLFLDFSKAFDMVSHSILAAKLKKYGLDEWTVRWIESWLDRRAQRVVINGSMSSWQPVSSGVPQGSVLGPVLFNIFINDLEDGVDCTLSKFADDTKLGGVVDTLEGRDRIQRDLDKLEDWAKRNLMRFNKDKCRVLHLGRKNPMHSYRLGTEWLGSSSAEKDL</sequence>
<dbReference type="InterPro" id="IPR000477">
    <property type="entry name" value="RT_dom"/>
</dbReference>
<evidence type="ECO:0000313" key="3">
    <source>
        <dbReference type="Proteomes" id="UP000472274"/>
    </source>
</evidence>
<dbReference type="InterPro" id="IPR036691">
    <property type="entry name" value="Endo/exonu/phosph_ase_sf"/>
</dbReference>
<dbReference type="Gene3D" id="3.60.10.10">
    <property type="entry name" value="Endonuclease/exonuclease/phosphatase"/>
    <property type="match status" value="1"/>
</dbReference>
<dbReference type="GO" id="GO:0031012">
    <property type="term" value="C:extracellular matrix"/>
    <property type="evidence" value="ECO:0007669"/>
    <property type="project" value="TreeGrafter"/>
</dbReference>
<dbReference type="Proteomes" id="UP000472274">
    <property type="component" value="Unplaced"/>
</dbReference>
<reference evidence="2" key="1">
    <citation type="submission" date="2025-08" db="UniProtKB">
        <authorList>
            <consortium name="Ensembl"/>
        </authorList>
    </citation>
    <scope>IDENTIFICATION</scope>
</reference>
<dbReference type="AlphaFoldDB" id="A0A674J0D3"/>
<dbReference type="GO" id="GO:0003824">
    <property type="term" value="F:catalytic activity"/>
    <property type="evidence" value="ECO:0007669"/>
    <property type="project" value="InterPro"/>
</dbReference>
<feature type="domain" description="Reverse transcriptase" evidence="1">
    <location>
        <begin position="418"/>
        <end position="670"/>
    </location>
</feature>
<organism evidence="2 3">
    <name type="scientific">Terrapene triunguis</name>
    <name type="common">Three-toed box turtle</name>
    <dbReference type="NCBI Taxonomy" id="2587831"/>
    <lineage>
        <taxon>Eukaryota</taxon>
        <taxon>Metazoa</taxon>
        <taxon>Chordata</taxon>
        <taxon>Craniata</taxon>
        <taxon>Vertebrata</taxon>
        <taxon>Euteleostomi</taxon>
        <taxon>Archelosauria</taxon>
        <taxon>Testudinata</taxon>
        <taxon>Testudines</taxon>
        <taxon>Cryptodira</taxon>
        <taxon>Durocryptodira</taxon>
        <taxon>Testudinoidea</taxon>
        <taxon>Emydidae</taxon>
        <taxon>Terrapene</taxon>
    </lineage>
</organism>
<proteinExistence type="predicted"/>
<accession>A0A674J0D3</accession>
<dbReference type="PANTHER" id="PTHR33395:SF22">
    <property type="entry name" value="REVERSE TRANSCRIPTASE DOMAIN-CONTAINING PROTEIN"/>
    <property type="match status" value="1"/>
</dbReference>
<dbReference type="GeneTree" id="ENSGT01150000286902"/>
<dbReference type="InterPro" id="IPR043502">
    <property type="entry name" value="DNA/RNA_pol_sf"/>
</dbReference>
<dbReference type="PROSITE" id="PS50878">
    <property type="entry name" value="RT_POL"/>
    <property type="match status" value="1"/>
</dbReference>
<protein>
    <recommendedName>
        <fullName evidence="1">Reverse transcriptase domain-containing protein</fullName>
    </recommendedName>
</protein>